<sequence>MAIQDVLLDPRQCLVDSPDFRRKIQGLEDHVTQFEADAVQTIKACRDMLSVSEGQSVGGRSAKFNTVAKQLIKLGRNQLSQDPVIENSFDQCYGLLQSIEKSRMILCTQLDTLLVQPLKVMLGTDLSNAKKEKRELESRQSSYEATLTRFMSKKASDSNLQQAARELDEQRREYFDHFQRYTLLTDRIVTIRKLECAEMMWTLMYAQHAFFQQTFIFMKDAETTMNEMGGYLEAAKKSVAEQLEEFKSGCISRPSITTAEGEDGYVQLEQIEDLSIDYRKASEDSSSFSFGVAMNPLRATFDRASRFIALSGGNEDQRLPETTATQAAGAVTSSPRSTFDQQSVLSQRHVARSLETDRAVAPNITMKEGSSYEARGYLFLRSQSAIMANWQRRWFEINGPTLAHYSRPDKRDLQEIQLHLCMAKDNPSTERRNTFGLFAPSRNYILQAETAMDAAKWVKCLQDAIQASLYAHNEQQAVTPTIRSAIARSATSPPSPGTPISSHISANGDYYHHLRRHGGRAVDEEGPASAPLSVGVYGGQTTIQQLLRQQFPDYKTTCVDCNRSDPEWASITFGSLLCIQCSGVHRSLGVHVSKVRSLNLDKWEPELMQIMFRLGNSIVNGIYEATEHAKRDKPHPGSPGGEVEAFIKDKYIRRKYVDRSIASPHQMLLSAVRKSDLAEALRAMAAGANPNDYDEETGTTPLMEAVALGDFGMAELIIMWEGDVNLPARPMRPEDAARRDDPKFDAAVRAAGGTCLCLAARNGNAPMIWYLIRRKADWNIPNVHGKVPLDIALSEGHVQAITAIRYARHQRETGAQPGTSGSGRDDTPFTVEWAVPTYIPSCGSNPLPPAVRAVLAEREKHGIDRKVDGETEEEGDSVVMHTAKVSRAASAQPTTNYHFREGGMVTDENSARDGDVEERLSPRMTKGQPSRGDNTGDSGVGSRDEERDDMPSASTESETL</sequence>
<comment type="caution">
    <text evidence="1">The sequence shown here is derived from an EMBL/GenBank/DDBJ whole genome shotgun (WGS) entry which is preliminary data.</text>
</comment>
<evidence type="ECO:0000313" key="2">
    <source>
        <dbReference type="Proteomes" id="UP001145114"/>
    </source>
</evidence>
<keyword evidence="2" id="KW-1185">Reference proteome</keyword>
<evidence type="ECO:0000313" key="1">
    <source>
        <dbReference type="EMBL" id="KAJ1675339.1"/>
    </source>
</evidence>
<gene>
    <name evidence="1" type="ORF">EV182_001468</name>
</gene>
<proteinExistence type="predicted"/>
<dbReference type="Proteomes" id="UP001145114">
    <property type="component" value="Unassembled WGS sequence"/>
</dbReference>
<accession>A0ACC1HN42</accession>
<organism evidence="1 2">
    <name type="scientific">Spiromyces aspiralis</name>
    <dbReference type="NCBI Taxonomy" id="68401"/>
    <lineage>
        <taxon>Eukaryota</taxon>
        <taxon>Fungi</taxon>
        <taxon>Fungi incertae sedis</taxon>
        <taxon>Zoopagomycota</taxon>
        <taxon>Kickxellomycotina</taxon>
        <taxon>Kickxellomycetes</taxon>
        <taxon>Kickxellales</taxon>
        <taxon>Kickxellaceae</taxon>
        <taxon>Spiromyces</taxon>
    </lineage>
</organism>
<dbReference type="EMBL" id="JAMZIH010005356">
    <property type="protein sequence ID" value="KAJ1675339.1"/>
    <property type="molecule type" value="Genomic_DNA"/>
</dbReference>
<name>A0ACC1HN42_9FUNG</name>
<reference evidence="1" key="1">
    <citation type="submission" date="2022-06" db="EMBL/GenBank/DDBJ databases">
        <title>Phylogenomic reconstructions and comparative analyses of Kickxellomycotina fungi.</title>
        <authorList>
            <person name="Reynolds N.K."/>
            <person name="Stajich J.E."/>
            <person name="Barry K."/>
            <person name="Grigoriev I.V."/>
            <person name="Crous P."/>
            <person name="Smith M.E."/>
        </authorList>
    </citation>
    <scope>NUCLEOTIDE SEQUENCE</scope>
    <source>
        <strain evidence="1">RSA 2271</strain>
    </source>
</reference>
<protein>
    <submittedName>
        <fullName evidence="1">Uncharacterized protein</fullName>
    </submittedName>
</protein>